<sequence length="354" mass="39119">MLKHEMKELLYEGTVIPAHPLALNADRTLDEDSQRALTRYYMDAGAGGIAVGVHTTQFEIRNQEFNLYEKVLAMAAEEAEMKSGSTPFIKVAGIAGPTQQSIREAKFAAGTGYDLGLVSMGGLTDLTEEQHLNRIKEIAEHIPVFGFYLQPAVGGRVFSYDFWREFADIENVHAIKMAPFNRYQTLDVVRAVCHSSRADQIALYTGNDDNIVIDLLTTFSFNVNGSIVEKQIAGGLLGQWSIWTKIAVELFGRIKEARKTASIPSELLLLNQQVTDANAAVFDAANGFKGCIAGINEVLSRQGLLKGRWCLLPDEELSPGQGEEITRVYRDYPQLNDDAFVAGHLEKWKAIGSM</sequence>
<accession>A0ACD4R611</accession>
<dbReference type="EC" id="4.1.3.3" evidence="1"/>
<dbReference type="EC" id="4.3.3.7" evidence="1"/>
<dbReference type="EMBL" id="CP126116">
    <property type="protein sequence ID" value="WHZ55645.1"/>
    <property type="molecule type" value="Genomic_DNA"/>
</dbReference>
<evidence type="ECO:0000313" key="1">
    <source>
        <dbReference type="EMBL" id="WHZ55645.1"/>
    </source>
</evidence>
<name>A0ACD4R611_9BACI</name>
<organism evidence="1 2">
    <name type="scientific">Metabacillus hrfriensis</name>
    <dbReference type="NCBI Taxonomy" id="3048891"/>
    <lineage>
        <taxon>Bacteria</taxon>
        <taxon>Bacillati</taxon>
        <taxon>Bacillota</taxon>
        <taxon>Bacilli</taxon>
        <taxon>Bacillales</taxon>
        <taxon>Bacillaceae</taxon>
        <taxon>Metabacillus</taxon>
    </lineage>
</organism>
<protein>
    <submittedName>
        <fullName evidence="1">Dihydrodipicolinate synthase family protein</fullName>
        <ecNumber evidence="1">4.1.3.3</ecNumber>
        <ecNumber evidence="1">4.2.1.41</ecNumber>
        <ecNumber evidence="1">4.3.3.7</ecNumber>
    </submittedName>
</protein>
<proteinExistence type="predicted"/>
<gene>
    <name evidence="1" type="ORF">QLQ22_12990</name>
</gene>
<evidence type="ECO:0000313" key="2">
    <source>
        <dbReference type="Proteomes" id="UP001226091"/>
    </source>
</evidence>
<dbReference type="EC" id="4.2.1.41" evidence="1"/>
<reference evidence="2" key="1">
    <citation type="journal article" date="2025" name="Aquaculture">
        <title>Assessment of the bioflocculant production and safety properties of Metabacillus hrfriensis sp. nov. based on phenotypic and whole-genome sequencing analysis.</title>
        <authorList>
            <person name="Zhang R."/>
            <person name="Zhao Z."/>
            <person name="Luo L."/>
            <person name="Wang S."/>
            <person name="Guo K."/>
            <person name="Xu W."/>
        </authorList>
    </citation>
    <scope>NUCLEOTIDE SEQUENCE [LARGE SCALE GENOMIC DNA]</scope>
    <source>
        <strain evidence="2">CT-WN-B3</strain>
    </source>
</reference>
<keyword evidence="2" id="KW-1185">Reference proteome</keyword>
<dbReference type="Proteomes" id="UP001226091">
    <property type="component" value="Chromosome"/>
</dbReference>
<keyword evidence="1" id="KW-0456">Lyase</keyword>